<dbReference type="InParanoid" id="A0A804JBD0"/>
<sequence>MQVQLCVFIFCVKRTLCNYNDIFYFCFSNAIYTRRRNASLVKIIMTIMPLKQKETLVFY</sequence>
<reference evidence="1" key="1">
    <citation type="submission" date="2021-05" db="UniProtKB">
        <authorList>
            <consortium name="EnsemblPlants"/>
        </authorList>
    </citation>
    <scope>IDENTIFICATION</scope>
    <source>
        <strain evidence="1">subsp. malaccensis</strain>
    </source>
</reference>
<dbReference type="Proteomes" id="UP000012960">
    <property type="component" value="Unplaced"/>
</dbReference>
<keyword evidence="2" id="KW-1185">Reference proteome</keyword>
<name>A0A804JBD0_MUSAM</name>
<evidence type="ECO:0000313" key="1">
    <source>
        <dbReference type="EnsemblPlants" id="Ma06_p01160.1"/>
    </source>
</evidence>
<organism evidence="1 2">
    <name type="scientific">Musa acuminata subsp. malaccensis</name>
    <name type="common">Wild banana</name>
    <name type="synonym">Musa malaccensis</name>
    <dbReference type="NCBI Taxonomy" id="214687"/>
    <lineage>
        <taxon>Eukaryota</taxon>
        <taxon>Viridiplantae</taxon>
        <taxon>Streptophyta</taxon>
        <taxon>Embryophyta</taxon>
        <taxon>Tracheophyta</taxon>
        <taxon>Spermatophyta</taxon>
        <taxon>Magnoliopsida</taxon>
        <taxon>Liliopsida</taxon>
        <taxon>Zingiberales</taxon>
        <taxon>Musaceae</taxon>
        <taxon>Musa</taxon>
    </lineage>
</organism>
<evidence type="ECO:0000313" key="2">
    <source>
        <dbReference type="Proteomes" id="UP000012960"/>
    </source>
</evidence>
<accession>A0A804JBD0</accession>
<dbReference type="Gramene" id="Ma06_t01160.1">
    <property type="protein sequence ID" value="Ma06_p01160.1"/>
    <property type="gene ID" value="Ma06_g01160"/>
</dbReference>
<proteinExistence type="predicted"/>
<dbReference type="AlphaFoldDB" id="A0A804JBD0"/>
<dbReference type="EnsemblPlants" id="Ma06_t01160.1">
    <property type="protein sequence ID" value="Ma06_p01160.1"/>
    <property type="gene ID" value="Ma06_g01160"/>
</dbReference>
<protein>
    <submittedName>
        <fullName evidence="1">Uncharacterized protein</fullName>
    </submittedName>
</protein>